<dbReference type="InterPro" id="IPR029068">
    <property type="entry name" value="Glyas_Bleomycin-R_OHBP_Dase"/>
</dbReference>
<evidence type="ECO:0000259" key="6">
    <source>
        <dbReference type="Pfam" id="PF18029"/>
    </source>
</evidence>
<comment type="catalytic activity">
    <reaction evidence="1">
        <text>(4aS,6R)-4a-hydroxy-L-erythro-5,6,7,8-tetrahydrobiopterin = (6R)-L-erythro-6,7-dihydrobiopterin + H2O</text>
        <dbReference type="Rhea" id="RHEA:11920"/>
        <dbReference type="ChEBI" id="CHEBI:15377"/>
        <dbReference type="ChEBI" id="CHEBI:15642"/>
        <dbReference type="ChEBI" id="CHEBI:43120"/>
        <dbReference type="EC" id="4.2.1.96"/>
    </reaction>
</comment>
<evidence type="ECO:0000256" key="4">
    <source>
        <dbReference type="ARBA" id="ARBA00021735"/>
    </source>
</evidence>
<dbReference type="InterPro" id="IPR036428">
    <property type="entry name" value="PCD_sf"/>
</dbReference>
<comment type="similarity">
    <text evidence="2">Belongs to the pterin-4-alpha-carbinolamine dehydratase family.</text>
</comment>
<dbReference type="Pfam" id="PF18029">
    <property type="entry name" value="Glyoxalase_6"/>
    <property type="match status" value="1"/>
</dbReference>
<gene>
    <name evidence="7" type="ORF">BG845_00261</name>
</gene>
<evidence type="ECO:0000256" key="5">
    <source>
        <dbReference type="ARBA" id="ARBA00023239"/>
    </source>
</evidence>
<dbReference type="PANTHER" id="PTHR35908:SF1">
    <property type="entry name" value="CONSERVED PROTEIN"/>
    <property type="match status" value="1"/>
</dbReference>
<dbReference type="Pfam" id="PF01329">
    <property type="entry name" value="Pterin_4a"/>
    <property type="match status" value="1"/>
</dbReference>
<dbReference type="SUPFAM" id="SSF54593">
    <property type="entry name" value="Glyoxalase/Bleomycin resistance protein/Dihydroxybiphenyl dioxygenase"/>
    <property type="match status" value="1"/>
</dbReference>
<dbReference type="GO" id="GO:0008124">
    <property type="term" value="F:4-alpha-hydroxytetrahydrobiopterin dehydratase activity"/>
    <property type="evidence" value="ECO:0007669"/>
    <property type="project" value="UniProtKB-EC"/>
</dbReference>
<dbReference type="SUPFAM" id="SSF55248">
    <property type="entry name" value="PCD-like"/>
    <property type="match status" value="1"/>
</dbReference>
<organism evidence="7 8">
    <name type="scientific">Pseudonocardia autotrophica</name>
    <name type="common">Amycolata autotrophica</name>
    <name type="synonym">Nocardia autotrophica</name>
    <dbReference type="NCBI Taxonomy" id="2074"/>
    <lineage>
        <taxon>Bacteria</taxon>
        <taxon>Bacillati</taxon>
        <taxon>Actinomycetota</taxon>
        <taxon>Actinomycetes</taxon>
        <taxon>Pseudonocardiales</taxon>
        <taxon>Pseudonocardiaceae</taxon>
        <taxon>Pseudonocardia</taxon>
    </lineage>
</organism>
<dbReference type="AlphaFoldDB" id="A0A1Y2N9I9"/>
<sequence length="221" mass="23557">MCEPGYRRGVTRRPGLLGVHDVDLPDWRRLLGALHARYEVGSFAARAAFVAEVAELCDPGDAPARVELDARRVGLMLRDDEAGGVTAREVRLADGISALARAHQLAAVPAQVLELALDTPSRDAVLPFWTAVLDGREADGAVVDPAGALPPLWFQETGSSEPGRQWFHLDVTVPPEVADRRIAAAVAAGGRVVDDSRAPAFVVLADPDGNRVCVCTELGRD</sequence>
<dbReference type="InterPro" id="IPR041581">
    <property type="entry name" value="Glyoxalase_6"/>
</dbReference>
<dbReference type="Gene3D" id="3.30.1360.20">
    <property type="entry name" value="Transcriptional coactivator/pterin dehydratase"/>
    <property type="match status" value="1"/>
</dbReference>
<keyword evidence="8" id="KW-1185">Reference proteome</keyword>
<name>A0A1Y2N9I9_PSEAH</name>
<dbReference type="Gene3D" id="3.10.180.10">
    <property type="entry name" value="2,3-Dihydroxybiphenyl 1,2-Dioxygenase, domain 1"/>
    <property type="match status" value="1"/>
</dbReference>
<comment type="caution">
    <text evidence="7">The sequence shown here is derived from an EMBL/GenBank/DDBJ whole genome shotgun (WGS) entry which is preliminary data.</text>
</comment>
<dbReference type="EC" id="4.2.1.96" evidence="3"/>
<dbReference type="Proteomes" id="UP000194360">
    <property type="component" value="Unassembled WGS sequence"/>
</dbReference>
<keyword evidence="5" id="KW-0456">Lyase</keyword>
<protein>
    <recommendedName>
        <fullName evidence="4">Putative pterin-4-alpha-carbinolamine dehydratase</fullName>
        <ecNumber evidence="3">4.2.1.96</ecNumber>
    </recommendedName>
</protein>
<evidence type="ECO:0000256" key="1">
    <source>
        <dbReference type="ARBA" id="ARBA00001554"/>
    </source>
</evidence>
<dbReference type="STRING" id="2074.BG845_00261"/>
<dbReference type="InterPro" id="IPR001533">
    <property type="entry name" value="Pterin_deHydtase"/>
</dbReference>
<feature type="domain" description="Glyoxalase-like" evidence="6">
    <location>
        <begin position="115"/>
        <end position="215"/>
    </location>
</feature>
<dbReference type="EMBL" id="MIGB01000001">
    <property type="protein sequence ID" value="OSY44140.1"/>
    <property type="molecule type" value="Genomic_DNA"/>
</dbReference>
<evidence type="ECO:0000313" key="7">
    <source>
        <dbReference type="EMBL" id="OSY44140.1"/>
    </source>
</evidence>
<accession>A0A1Y2N9I9</accession>
<proteinExistence type="inferred from homology"/>
<dbReference type="GO" id="GO:0006729">
    <property type="term" value="P:tetrahydrobiopterin biosynthetic process"/>
    <property type="evidence" value="ECO:0007669"/>
    <property type="project" value="InterPro"/>
</dbReference>
<reference evidence="7 8" key="1">
    <citation type="submission" date="2016-09" db="EMBL/GenBank/DDBJ databases">
        <title>Pseudonocardia autotrophica DSM535, a candidate organism with high potential of specific P450 cytochromes.</title>
        <authorList>
            <person name="Grumaz C."/>
            <person name="Vainshtein Y."/>
            <person name="Kirstahler P."/>
            <person name="Sohn K."/>
        </authorList>
    </citation>
    <scope>NUCLEOTIDE SEQUENCE [LARGE SCALE GENOMIC DNA]</scope>
    <source>
        <strain evidence="7 8">DSM 535</strain>
    </source>
</reference>
<dbReference type="PANTHER" id="PTHR35908">
    <property type="entry name" value="HYPOTHETICAL FUSION PROTEIN"/>
    <property type="match status" value="1"/>
</dbReference>
<evidence type="ECO:0000256" key="3">
    <source>
        <dbReference type="ARBA" id="ARBA00013252"/>
    </source>
</evidence>
<evidence type="ECO:0000313" key="8">
    <source>
        <dbReference type="Proteomes" id="UP000194360"/>
    </source>
</evidence>
<evidence type="ECO:0000256" key="2">
    <source>
        <dbReference type="ARBA" id="ARBA00006472"/>
    </source>
</evidence>